<organism evidence="2 3">
    <name type="scientific">Phialophora macrospora</name>
    <dbReference type="NCBI Taxonomy" id="1851006"/>
    <lineage>
        <taxon>Eukaryota</taxon>
        <taxon>Fungi</taxon>
        <taxon>Dikarya</taxon>
        <taxon>Ascomycota</taxon>
        <taxon>Pezizomycotina</taxon>
        <taxon>Eurotiomycetes</taxon>
        <taxon>Chaetothyriomycetidae</taxon>
        <taxon>Chaetothyriales</taxon>
        <taxon>Herpotrichiellaceae</taxon>
        <taxon>Phialophora</taxon>
    </lineage>
</organism>
<evidence type="ECO:0000313" key="2">
    <source>
        <dbReference type="EMBL" id="KIW72269.1"/>
    </source>
</evidence>
<dbReference type="AlphaFoldDB" id="A0A0D2GIT6"/>
<dbReference type="Proteomes" id="UP000054266">
    <property type="component" value="Unassembled WGS sequence"/>
</dbReference>
<gene>
    <name evidence="2" type="ORF">PV04_00475</name>
</gene>
<feature type="chain" id="PRO_5002258640" evidence="1">
    <location>
        <begin position="21"/>
        <end position="158"/>
    </location>
</feature>
<keyword evidence="1" id="KW-0732">Signal</keyword>
<evidence type="ECO:0000313" key="3">
    <source>
        <dbReference type="Proteomes" id="UP000054266"/>
    </source>
</evidence>
<proteinExistence type="predicted"/>
<feature type="signal peptide" evidence="1">
    <location>
        <begin position="1"/>
        <end position="20"/>
    </location>
</feature>
<protein>
    <submittedName>
        <fullName evidence="2">Uncharacterized protein</fullName>
    </submittedName>
</protein>
<reference evidence="2 3" key="1">
    <citation type="submission" date="2015-01" db="EMBL/GenBank/DDBJ databases">
        <title>The Genome Sequence of Capronia semiimmersa CBS27337.</title>
        <authorList>
            <consortium name="The Broad Institute Genomics Platform"/>
            <person name="Cuomo C."/>
            <person name="de Hoog S."/>
            <person name="Gorbushina A."/>
            <person name="Stielow B."/>
            <person name="Teixiera M."/>
            <person name="Abouelleil A."/>
            <person name="Chapman S.B."/>
            <person name="Priest M."/>
            <person name="Young S.K."/>
            <person name="Wortman J."/>
            <person name="Nusbaum C."/>
            <person name="Birren B."/>
        </authorList>
    </citation>
    <scope>NUCLEOTIDE SEQUENCE [LARGE SCALE GENOMIC DNA]</scope>
    <source>
        <strain evidence="2 3">CBS 27337</strain>
    </source>
</reference>
<name>A0A0D2GIT6_9EURO</name>
<evidence type="ECO:0000256" key="1">
    <source>
        <dbReference type="SAM" id="SignalP"/>
    </source>
</evidence>
<accession>A0A0D2GIT6</accession>
<dbReference type="EMBL" id="KN846956">
    <property type="protein sequence ID" value="KIW72269.1"/>
    <property type="molecule type" value="Genomic_DNA"/>
</dbReference>
<keyword evidence="3" id="KW-1185">Reference proteome</keyword>
<dbReference type="HOGENOM" id="CLU_1669167_0_0_1"/>
<sequence>MKGLLATISITMALSASVLAAPVDGPFMARSLEVRTAETGEGPAGICFGGCGPGVIKREPEPVPEPKAETGEGPAGICFGGCGPGVIKRAPEESPVATIYSLPNPTPIATIYSVVAPLPTHVHLPRDPSPVTIWEQPTPTPVATVYSIEPVKPIATAA</sequence>